<feature type="compositionally biased region" description="Polar residues" evidence="5">
    <location>
        <begin position="117"/>
        <end position="135"/>
    </location>
</feature>
<dbReference type="Pfam" id="PF00628">
    <property type="entry name" value="PHD"/>
    <property type="match status" value="1"/>
</dbReference>
<feature type="region of interest" description="Disordered" evidence="5">
    <location>
        <begin position="278"/>
        <end position="309"/>
    </location>
</feature>
<dbReference type="SUPFAM" id="SSF57903">
    <property type="entry name" value="FYVE/PHD zinc finger"/>
    <property type="match status" value="1"/>
</dbReference>
<dbReference type="OrthoDB" id="436852at2759"/>
<evidence type="ECO:0000256" key="3">
    <source>
        <dbReference type="ARBA" id="ARBA00022833"/>
    </source>
</evidence>
<keyword evidence="2 4" id="KW-0863">Zinc-finger</keyword>
<feature type="region of interest" description="Disordered" evidence="5">
    <location>
        <begin position="220"/>
        <end position="262"/>
    </location>
</feature>
<accession>A0A6J8A6G3</accession>
<dbReference type="PROSITE" id="PS01359">
    <property type="entry name" value="ZF_PHD_1"/>
    <property type="match status" value="1"/>
</dbReference>
<protein>
    <submittedName>
        <fullName evidence="7">BAZ1B</fullName>
    </submittedName>
</protein>
<evidence type="ECO:0000256" key="2">
    <source>
        <dbReference type="ARBA" id="ARBA00022771"/>
    </source>
</evidence>
<dbReference type="InterPro" id="IPR019786">
    <property type="entry name" value="Zinc_finger_PHD-type_CS"/>
</dbReference>
<feature type="compositionally biased region" description="Basic residues" evidence="5">
    <location>
        <begin position="292"/>
        <end position="309"/>
    </location>
</feature>
<keyword evidence="1" id="KW-0479">Metal-binding</keyword>
<evidence type="ECO:0000313" key="7">
    <source>
        <dbReference type="EMBL" id="CAC5362030.1"/>
    </source>
</evidence>
<keyword evidence="3" id="KW-0862">Zinc</keyword>
<evidence type="ECO:0000256" key="4">
    <source>
        <dbReference type="PROSITE-ProRule" id="PRU00146"/>
    </source>
</evidence>
<dbReference type="InterPro" id="IPR013083">
    <property type="entry name" value="Znf_RING/FYVE/PHD"/>
</dbReference>
<gene>
    <name evidence="7" type="ORF">MCOR_3930</name>
</gene>
<dbReference type="InterPro" id="IPR011011">
    <property type="entry name" value="Znf_FYVE_PHD"/>
</dbReference>
<dbReference type="AlphaFoldDB" id="A0A6J8A6G3"/>
<dbReference type="GO" id="GO:0008270">
    <property type="term" value="F:zinc ion binding"/>
    <property type="evidence" value="ECO:0007669"/>
    <property type="project" value="UniProtKB-KW"/>
</dbReference>
<sequence length="309" mass="36384">MAETMKMIEKDRNQTSKNKVCIELIKPSDKTLSTQKISQVQSFRQDMQTQDDINICLCPICKDESQENTIACDECNKRYHYICLRLTTIKVNRIDPDTPYMCDLCNYELLYENNDQTNEDTSYTQKPETSPIQSPESKRRKNCMNTQTGPQKHFPETDYLSRQENYLNGYHQDRTGIHLAGNINQYHQILNTDYESNRTCLLGNINSQLPFPGHATEQVHQTQQMGSNKHCSERDYNSSRTGLLNNRYSRSSIPRQRSDQELQHHMARKEYHLNTYHQDQNESHQARNNQFNHKKKTVHKNHHFKPIKV</sequence>
<dbReference type="InterPro" id="IPR019787">
    <property type="entry name" value="Znf_PHD-finger"/>
</dbReference>
<evidence type="ECO:0000313" key="8">
    <source>
        <dbReference type="Proteomes" id="UP000507470"/>
    </source>
</evidence>
<dbReference type="CDD" id="cd15489">
    <property type="entry name" value="PHD_SF"/>
    <property type="match status" value="1"/>
</dbReference>
<evidence type="ECO:0000259" key="6">
    <source>
        <dbReference type="PROSITE" id="PS50016"/>
    </source>
</evidence>
<feature type="region of interest" description="Disordered" evidence="5">
    <location>
        <begin position="117"/>
        <end position="155"/>
    </location>
</feature>
<keyword evidence="8" id="KW-1185">Reference proteome</keyword>
<reference evidence="7 8" key="1">
    <citation type="submission" date="2020-06" db="EMBL/GenBank/DDBJ databases">
        <authorList>
            <person name="Li R."/>
            <person name="Bekaert M."/>
        </authorList>
    </citation>
    <scope>NUCLEOTIDE SEQUENCE [LARGE SCALE GENOMIC DNA]</scope>
    <source>
        <strain evidence="8">wild</strain>
    </source>
</reference>
<name>A0A6J8A6G3_MYTCO</name>
<dbReference type="InterPro" id="IPR001965">
    <property type="entry name" value="Znf_PHD"/>
</dbReference>
<evidence type="ECO:0000256" key="5">
    <source>
        <dbReference type="SAM" id="MobiDB-lite"/>
    </source>
</evidence>
<dbReference type="SMART" id="SM00249">
    <property type="entry name" value="PHD"/>
    <property type="match status" value="1"/>
</dbReference>
<organism evidence="7 8">
    <name type="scientific">Mytilus coruscus</name>
    <name type="common">Sea mussel</name>
    <dbReference type="NCBI Taxonomy" id="42192"/>
    <lineage>
        <taxon>Eukaryota</taxon>
        <taxon>Metazoa</taxon>
        <taxon>Spiralia</taxon>
        <taxon>Lophotrochozoa</taxon>
        <taxon>Mollusca</taxon>
        <taxon>Bivalvia</taxon>
        <taxon>Autobranchia</taxon>
        <taxon>Pteriomorphia</taxon>
        <taxon>Mytilida</taxon>
        <taxon>Mytiloidea</taxon>
        <taxon>Mytilidae</taxon>
        <taxon>Mytilinae</taxon>
        <taxon>Mytilus</taxon>
    </lineage>
</organism>
<feature type="compositionally biased region" description="Polar residues" evidence="5">
    <location>
        <begin position="238"/>
        <end position="255"/>
    </location>
</feature>
<dbReference type="EMBL" id="CACVKT020000730">
    <property type="protein sequence ID" value="CAC5362030.1"/>
    <property type="molecule type" value="Genomic_DNA"/>
</dbReference>
<evidence type="ECO:0000256" key="1">
    <source>
        <dbReference type="ARBA" id="ARBA00022723"/>
    </source>
</evidence>
<feature type="domain" description="PHD-type" evidence="6">
    <location>
        <begin position="55"/>
        <end position="108"/>
    </location>
</feature>
<feature type="compositionally biased region" description="Polar residues" evidence="5">
    <location>
        <begin position="220"/>
        <end position="229"/>
    </location>
</feature>
<dbReference type="PROSITE" id="PS50016">
    <property type="entry name" value="ZF_PHD_2"/>
    <property type="match status" value="1"/>
</dbReference>
<dbReference type="Gene3D" id="3.30.40.10">
    <property type="entry name" value="Zinc/RING finger domain, C3HC4 (zinc finger)"/>
    <property type="match status" value="1"/>
</dbReference>
<proteinExistence type="predicted"/>
<dbReference type="Proteomes" id="UP000507470">
    <property type="component" value="Unassembled WGS sequence"/>
</dbReference>